<name>A0A1F6NK11_9BACT</name>
<comment type="caution">
    <text evidence="13">The sequence shown here is derived from an EMBL/GenBank/DDBJ whole genome shotgun (WGS) entry which is preliminary data.</text>
</comment>
<dbReference type="GO" id="GO:0003677">
    <property type="term" value="F:DNA binding"/>
    <property type="evidence" value="ECO:0007669"/>
    <property type="project" value="InterPro"/>
</dbReference>
<feature type="compositionally biased region" description="Acidic residues" evidence="11">
    <location>
        <begin position="251"/>
        <end position="260"/>
    </location>
</feature>
<evidence type="ECO:0000256" key="8">
    <source>
        <dbReference type="ARBA" id="ARBA00032524"/>
    </source>
</evidence>
<keyword evidence="6" id="KW-0548">Nucleotidyltransferase</keyword>
<evidence type="ECO:0000256" key="4">
    <source>
        <dbReference type="ARBA" id="ARBA00022478"/>
    </source>
</evidence>
<accession>A0A1F6NK11</accession>
<gene>
    <name evidence="13" type="ORF">A2261_04355</name>
</gene>
<feature type="region of interest" description="Disordered" evidence="11">
    <location>
        <begin position="243"/>
        <end position="278"/>
    </location>
</feature>
<dbReference type="Gene3D" id="2.170.120.12">
    <property type="entry name" value="DNA-directed RNA polymerase, insert domain"/>
    <property type="match status" value="1"/>
</dbReference>
<dbReference type="SMART" id="SM00662">
    <property type="entry name" value="RPOLD"/>
    <property type="match status" value="1"/>
</dbReference>
<dbReference type="GO" id="GO:0006351">
    <property type="term" value="P:DNA-templated transcription"/>
    <property type="evidence" value="ECO:0007669"/>
    <property type="project" value="InterPro"/>
</dbReference>
<evidence type="ECO:0000256" key="5">
    <source>
        <dbReference type="ARBA" id="ARBA00022679"/>
    </source>
</evidence>
<evidence type="ECO:0000256" key="3">
    <source>
        <dbReference type="ARBA" id="ARBA00015972"/>
    </source>
</evidence>
<keyword evidence="7" id="KW-0804">Transcription</keyword>
<dbReference type="Proteomes" id="UP000177803">
    <property type="component" value="Unassembled WGS sequence"/>
</dbReference>
<comment type="catalytic activity">
    <reaction evidence="10">
        <text>RNA(n) + a ribonucleoside 5'-triphosphate = RNA(n+1) + diphosphate</text>
        <dbReference type="Rhea" id="RHEA:21248"/>
        <dbReference type="Rhea" id="RHEA-COMP:14527"/>
        <dbReference type="Rhea" id="RHEA-COMP:17342"/>
        <dbReference type="ChEBI" id="CHEBI:33019"/>
        <dbReference type="ChEBI" id="CHEBI:61557"/>
        <dbReference type="ChEBI" id="CHEBI:140395"/>
        <dbReference type="EC" id="2.7.7.6"/>
    </reaction>
</comment>
<feature type="compositionally biased region" description="Basic residues" evidence="11">
    <location>
        <begin position="267"/>
        <end position="278"/>
    </location>
</feature>
<dbReference type="InterPro" id="IPR036603">
    <property type="entry name" value="RBP11-like"/>
</dbReference>
<evidence type="ECO:0000259" key="12">
    <source>
        <dbReference type="SMART" id="SM00662"/>
    </source>
</evidence>
<evidence type="ECO:0000256" key="11">
    <source>
        <dbReference type="SAM" id="MobiDB-lite"/>
    </source>
</evidence>
<dbReference type="GO" id="GO:0000428">
    <property type="term" value="C:DNA-directed RNA polymerase complex"/>
    <property type="evidence" value="ECO:0007669"/>
    <property type="project" value="UniProtKB-KW"/>
</dbReference>
<dbReference type="GO" id="GO:0003899">
    <property type="term" value="F:DNA-directed RNA polymerase activity"/>
    <property type="evidence" value="ECO:0007669"/>
    <property type="project" value="UniProtKB-EC"/>
</dbReference>
<evidence type="ECO:0000256" key="6">
    <source>
        <dbReference type="ARBA" id="ARBA00022695"/>
    </source>
</evidence>
<dbReference type="CDD" id="cd06928">
    <property type="entry name" value="RNAP_alpha_NTD"/>
    <property type="match status" value="1"/>
</dbReference>
<reference evidence="13 14" key="1">
    <citation type="journal article" date="2016" name="Nat. Commun.">
        <title>Thousands of microbial genomes shed light on interconnected biogeochemical processes in an aquifer system.</title>
        <authorList>
            <person name="Anantharaman K."/>
            <person name="Brown C.T."/>
            <person name="Hug L.A."/>
            <person name="Sharon I."/>
            <person name="Castelle C.J."/>
            <person name="Probst A.J."/>
            <person name="Thomas B.C."/>
            <person name="Singh A."/>
            <person name="Wilkins M.J."/>
            <person name="Karaoz U."/>
            <person name="Brodie E.L."/>
            <person name="Williams K.H."/>
            <person name="Hubbard S.S."/>
            <person name="Banfield J.F."/>
        </authorList>
    </citation>
    <scope>NUCLEOTIDE SEQUENCE [LARGE SCALE GENOMIC DNA]</scope>
</reference>
<dbReference type="InterPro" id="IPR011773">
    <property type="entry name" value="DNA-dir_RpoA"/>
</dbReference>
<dbReference type="InterPro" id="IPR011263">
    <property type="entry name" value="DNA-dir_RNA_pol_RpoA/D/Rpb3"/>
</dbReference>
<sequence length="278" mass="30272">MENILLPSKVEFMEGASSNVGTAIITPCYHGYGTTLGNGLRRVLLSSLPGAAAEAFKIKGVSHEFSVAEGVREDVVEIILNLKQLAVKVFTDEPVVLTINKKGPGPVTAGDIAKDANVEVMNKDLVLLNLTTNKPFEMEITVGRGRGFKPVEEKDRQNYDLGTIVIDSIYTPIKDIGYKVENTRVGDITNFEKLTVNIETNGTISPQAALYQATQILMDHFTVVLNGIGAQEETRVMDEAVATEDAVVSESSDEEVEVGDSEEKKEKKARAKKTTKKK</sequence>
<dbReference type="GO" id="GO:0046983">
    <property type="term" value="F:protein dimerization activity"/>
    <property type="evidence" value="ECO:0007669"/>
    <property type="project" value="InterPro"/>
</dbReference>
<evidence type="ECO:0000256" key="7">
    <source>
        <dbReference type="ARBA" id="ARBA00023163"/>
    </source>
</evidence>
<evidence type="ECO:0000313" key="13">
    <source>
        <dbReference type="EMBL" id="OGH84222.1"/>
    </source>
</evidence>
<dbReference type="EMBL" id="MFQR01000036">
    <property type="protein sequence ID" value="OGH84222.1"/>
    <property type="molecule type" value="Genomic_DNA"/>
</dbReference>
<organism evidence="13 14">
    <name type="scientific">Candidatus Magasanikbacteria bacterium RIFOXYA2_FULL_44_8</name>
    <dbReference type="NCBI Taxonomy" id="1798696"/>
    <lineage>
        <taxon>Bacteria</taxon>
        <taxon>Candidatus Magasanikiibacteriota</taxon>
    </lineage>
</organism>
<dbReference type="Gene3D" id="3.30.1360.10">
    <property type="entry name" value="RNA polymerase, RBP11-like subunit"/>
    <property type="match status" value="1"/>
</dbReference>
<feature type="domain" description="DNA-directed RNA polymerase RpoA/D/Rpb3-type" evidence="12">
    <location>
        <begin position="20"/>
        <end position="227"/>
    </location>
</feature>
<dbReference type="AlphaFoldDB" id="A0A1F6NK11"/>
<evidence type="ECO:0000256" key="10">
    <source>
        <dbReference type="ARBA" id="ARBA00048552"/>
    </source>
</evidence>
<dbReference type="InterPro" id="IPR036643">
    <property type="entry name" value="RNApol_insert_sf"/>
</dbReference>
<dbReference type="FunFam" id="2.170.120.12:FF:000001">
    <property type="entry name" value="DNA-directed RNA polymerase subunit alpha"/>
    <property type="match status" value="1"/>
</dbReference>
<proteinExistence type="inferred from homology"/>
<dbReference type="Pfam" id="PF01000">
    <property type="entry name" value="RNA_pol_A_bac"/>
    <property type="match status" value="1"/>
</dbReference>
<dbReference type="EC" id="2.7.7.6" evidence="2"/>
<comment type="similarity">
    <text evidence="1">Belongs to the RNA polymerase alpha chain family.</text>
</comment>
<evidence type="ECO:0000256" key="1">
    <source>
        <dbReference type="ARBA" id="ARBA00007123"/>
    </source>
</evidence>
<dbReference type="NCBIfam" id="TIGR02027">
    <property type="entry name" value="rpoA"/>
    <property type="match status" value="1"/>
</dbReference>
<evidence type="ECO:0000256" key="9">
    <source>
        <dbReference type="ARBA" id="ARBA00033070"/>
    </source>
</evidence>
<evidence type="ECO:0000256" key="2">
    <source>
        <dbReference type="ARBA" id="ARBA00012418"/>
    </source>
</evidence>
<evidence type="ECO:0000313" key="14">
    <source>
        <dbReference type="Proteomes" id="UP000177803"/>
    </source>
</evidence>
<protein>
    <recommendedName>
        <fullName evidence="3">DNA-directed RNA polymerase subunit alpha</fullName>
        <ecNumber evidence="2">2.7.7.6</ecNumber>
    </recommendedName>
    <alternativeName>
        <fullName evidence="9">RNA polymerase subunit alpha</fullName>
    </alternativeName>
    <alternativeName>
        <fullName evidence="8">Transcriptase subunit alpha</fullName>
    </alternativeName>
</protein>
<dbReference type="SUPFAM" id="SSF55257">
    <property type="entry name" value="RBP11-like subunits of RNA polymerase"/>
    <property type="match status" value="1"/>
</dbReference>
<keyword evidence="5" id="KW-0808">Transferase</keyword>
<dbReference type="InterPro" id="IPR011262">
    <property type="entry name" value="DNA-dir_RNA_pol_insert"/>
</dbReference>
<dbReference type="SUPFAM" id="SSF56553">
    <property type="entry name" value="Insert subdomain of RNA polymerase alpha subunit"/>
    <property type="match status" value="1"/>
</dbReference>
<dbReference type="Pfam" id="PF01193">
    <property type="entry name" value="RNA_pol_L"/>
    <property type="match status" value="1"/>
</dbReference>
<dbReference type="GO" id="GO:0005737">
    <property type="term" value="C:cytoplasm"/>
    <property type="evidence" value="ECO:0007669"/>
    <property type="project" value="UniProtKB-ARBA"/>
</dbReference>
<keyword evidence="4 13" id="KW-0240">DNA-directed RNA polymerase</keyword>